<dbReference type="Proteomes" id="UP000322234">
    <property type="component" value="Unassembled WGS sequence"/>
</dbReference>
<evidence type="ECO:0000256" key="1">
    <source>
        <dbReference type="ARBA" id="ARBA00009243"/>
    </source>
</evidence>
<evidence type="ECO:0000313" key="5">
    <source>
        <dbReference type="Proteomes" id="UP000322234"/>
    </source>
</evidence>
<dbReference type="EMBL" id="VBQZ03000011">
    <property type="protein sequence ID" value="MXQ82113.1"/>
    <property type="molecule type" value="Genomic_DNA"/>
</dbReference>
<keyword evidence="5" id="KW-1185">Reference proteome</keyword>
<organism evidence="4 5">
    <name type="scientific">Bos mutus</name>
    <name type="common">wild yak</name>
    <dbReference type="NCBI Taxonomy" id="72004"/>
    <lineage>
        <taxon>Eukaryota</taxon>
        <taxon>Metazoa</taxon>
        <taxon>Chordata</taxon>
        <taxon>Craniata</taxon>
        <taxon>Vertebrata</taxon>
        <taxon>Euteleostomi</taxon>
        <taxon>Mammalia</taxon>
        <taxon>Eutheria</taxon>
        <taxon>Laurasiatheria</taxon>
        <taxon>Artiodactyla</taxon>
        <taxon>Ruminantia</taxon>
        <taxon>Pecora</taxon>
        <taxon>Bovidae</taxon>
        <taxon>Bovinae</taxon>
        <taxon>Bos</taxon>
    </lineage>
</organism>
<evidence type="ECO:0000256" key="2">
    <source>
        <dbReference type="SAM" id="MobiDB-lite"/>
    </source>
</evidence>
<evidence type="ECO:0000313" key="4">
    <source>
        <dbReference type="EMBL" id="MXQ82113.1"/>
    </source>
</evidence>
<dbReference type="SUPFAM" id="SSF52540">
    <property type="entry name" value="P-loop containing nucleoside triphosphate hydrolases"/>
    <property type="match status" value="1"/>
</dbReference>
<dbReference type="Pfam" id="PF07534">
    <property type="entry name" value="TLD"/>
    <property type="match status" value="1"/>
</dbReference>
<dbReference type="GO" id="GO:0006955">
    <property type="term" value="P:immune response"/>
    <property type="evidence" value="ECO:0007669"/>
    <property type="project" value="TreeGrafter"/>
</dbReference>
<dbReference type="InterPro" id="IPR027417">
    <property type="entry name" value="P-loop_NTPase"/>
</dbReference>
<feature type="domain" description="TLDc" evidence="3">
    <location>
        <begin position="1"/>
        <end position="147"/>
    </location>
</feature>
<comment type="similarity">
    <text evidence="1">Belongs to the IFI44 family.</text>
</comment>
<dbReference type="PANTHER" id="PTHR14241:SF3">
    <property type="entry name" value="INTERFERON-INDUCED PROTEIN 44"/>
    <property type="match status" value="1"/>
</dbReference>
<protein>
    <recommendedName>
        <fullName evidence="3">TLDc domain-containing protein</fullName>
    </recommendedName>
</protein>
<reference evidence="4" key="1">
    <citation type="submission" date="2019-10" db="EMBL/GenBank/DDBJ databases">
        <title>The sequence and de novo assembly of the wild yak genome.</title>
        <authorList>
            <person name="Liu Y."/>
        </authorList>
    </citation>
    <scope>NUCLEOTIDE SEQUENCE [LARGE SCALE GENOMIC DNA]</scope>
    <source>
        <strain evidence="4">WY2019</strain>
    </source>
</reference>
<dbReference type="AlphaFoldDB" id="A0A6B0R3P8"/>
<dbReference type="CDD" id="cd00882">
    <property type="entry name" value="Ras_like_GTPase"/>
    <property type="match status" value="1"/>
</dbReference>
<name>A0A6B0R3P8_9CETA</name>
<evidence type="ECO:0000259" key="3">
    <source>
        <dbReference type="PROSITE" id="PS51886"/>
    </source>
</evidence>
<feature type="region of interest" description="Disordered" evidence="2">
    <location>
        <begin position="487"/>
        <end position="508"/>
    </location>
</feature>
<accession>A0A6B0R3P8</accession>
<dbReference type="Gene3D" id="3.40.50.300">
    <property type="entry name" value="P-loop containing nucleotide triphosphate hydrolases"/>
    <property type="match status" value="1"/>
</dbReference>
<proteinExistence type="inferred from homology"/>
<comment type="caution">
    <text evidence="4">The sequence shown here is derived from an EMBL/GenBank/DDBJ whole genome shotgun (WGS) entry which is preliminary data.</text>
</comment>
<sequence length="508" mass="57322">MEVATRLTWMQEKKLQNYFGEKQFSLLYKASVHGFSTDRLLQICSNQGPTLTVIYSEDQIVGAYMQKDYGEGNYLIAVFVFQETTITECKVGPFKLPMLFDKNVDGNLEVSIHLKEKTMYFNKKAMEKLGLSQIYISFQDCEVFRCEDLLDERKMSGLTELKESLLCAIRNYIPYGGLVHKVRILLLGPVGAGKSSFFNSVRSIFRGHVTNQALVGSDPTGTSEKYRTYFIKDGKDNNTLPFILCDTMGLSEKEGLDMDDIPYILEGHFPDKYQFNSLKLRPKGIGNHTGCPLLKDRIHCVAFVFSANSVGQLSHEMVEKIKRIRRELIKSDVVHVVLLTHVDTLDLITKGDLIDVYKCVPVKLQLEAVHRKLGFALSDIFVVSNYTSEWELEPVIDVLILSALKEMLRAADDFLENFPLEKTGACQEVHEYANSGESGDSAFGLRHILSIDNEHIRFTKGTKPMKKHKGCPGPIVTESVLVKQSVTSGGPDSFMKLPMKDQTLNHED</sequence>
<dbReference type="PROSITE" id="PS51886">
    <property type="entry name" value="TLDC"/>
    <property type="match status" value="1"/>
</dbReference>
<dbReference type="InterPro" id="IPR006571">
    <property type="entry name" value="TLDc_dom"/>
</dbReference>
<gene>
    <name evidence="4" type="ORF">E5288_WYG007967</name>
</gene>
<dbReference type="PANTHER" id="PTHR14241">
    <property type="entry name" value="INTERFERON-INDUCED PROTEIN 44"/>
    <property type="match status" value="1"/>
</dbReference>